<gene>
    <name evidence="1" type="ORF">VNO77_27316</name>
</gene>
<evidence type="ECO:0000313" key="2">
    <source>
        <dbReference type="Proteomes" id="UP001367508"/>
    </source>
</evidence>
<evidence type="ECO:0000313" key="1">
    <source>
        <dbReference type="EMBL" id="KAK7323821.1"/>
    </source>
</evidence>
<name>A0AAN9KV50_CANGL</name>
<dbReference type="AlphaFoldDB" id="A0AAN9KV50"/>
<sequence length="108" mass="12222">MLVSKQLLTLHLRACKCDPNSHRRRFHAKCYNIESEAWITALKSHMPDNSLEIKGGGARISFKLDICEEIGCVQAFLKTEPRDMGRADPLGLDQHVQKFPCSPCKFHG</sequence>
<organism evidence="1 2">
    <name type="scientific">Canavalia gladiata</name>
    <name type="common">Sword bean</name>
    <name type="synonym">Dolichos gladiatus</name>
    <dbReference type="NCBI Taxonomy" id="3824"/>
    <lineage>
        <taxon>Eukaryota</taxon>
        <taxon>Viridiplantae</taxon>
        <taxon>Streptophyta</taxon>
        <taxon>Embryophyta</taxon>
        <taxon>Tracheophyta</taxon>
        <taxon>Spermatophyta</taxon>
        <taxon>Magnoliopsida</taxon>
        <taxon>eudicotyledons</taxon>
        <taxon>Gunneridae</taxon>
        <taxon>Pentapetalae</taxon>
        <taxon>rosids</taxon>
        <taxon>fabids</taxon>
        <taxon>Fabales</taxon>
        <taxon>Fabaceae</taxon>
        <taxon>Papilionoideae</taxon>
        <taxon>50 kb inversion clade</taxon>
        <taxon>NPAAA clade</taxon>
        <taxon>indigoferoid/millettioid clade</taxon>
        <taxon>Phaseoleae</taxon>
        <taxon>Canavalia</taxon>
    </lineage>
</organism>
<dbReference type="EMBL" id="JAYMYQ010000006">
    <property type="protein sequence ID" value="KAK7323821.1"/>
    <property type="molecule type" value="Genomic_DNA"/>
</dbReference>
<dbReference type="Proteomes" id="UP001367508">
    <property type="component" value="Unassembled WGS sequence"/>
</dbReference>
<keyword evidence="2" id="KW-1185">Reference proteome</keyword>
<proteinExistence type="predicted"/>
<protein>
    <submittedName>
        <fullName evidence="1">Uncharacterized protein</fullName>
    </submittedName>
</protein>
<accession>A0AAN9KV50</accession>
<comment type="caution">
    <text evidence="1">The sequence shown here is derived from an EMBL/GenBank/DDBJ whole genome shotgun (WGS) entry which is preliminary data.</text>
</comment>
<reference evidence="1 2" key="1">
    <citation type="submission" date="2024-01" db="EMBL/GenBank/DDBJ databases">
        <title>The genomes of 5 underutilized Papilionoideae crops provide insights into root nodulation and disease resistanc.</title>
        <authorList>
            <person name="Jiang F."/>
        </authorList>
    </citation>
    <scope>NUCLEOTIDE SEQUENCE [LARGE SCALE GENOMIC DNA]</scope>
    <source>
        <strain evidence="1">LVBAO_FW01</strain>
        <tissue evidence="1">Leaves</tissue>
    </source>
</reference>